<dbReference type="PROSITE" id="PS50404">
    <property type="entry name" value="GST_NTER"/>
    <property type="match status" value="1"/>
</dbReference>
<reference evidence="2 3" key="1">
    <citation type="journal article" date="2012" name="Appl. Environ. Microbiol.">
        <title>Short-read sequencing for genomic analysis of the brown rot fungus Fibroporia radiculosa.</title>
        <authorList>
            <person name="Tang J.D."/>
            <person name="Perkins A.D."/>
            <person name="Sonstegard T.S."/>
            <person name="Schroeder S.G."/>
            <person name="Burgess S.C."/>
            <person name="Diehl S.V."/>
        </authorList>
    </citation>
    <scope>NUCLEOTIDE SEQUENCE [LARGE SCALE GENOMIC DNA]</scope>
    <source>
        <strain evidence="2 3">TFFH 294</strain>
    </source>
</reference>
<dbReference type="Pfam" id="PF13417">
    <property type="entry name" value="GST_N_3"/>
    <property type="match status" value="1"/>
</dbReference>
<name>J4HRM1_9APHY</name>
<evidence type="ECO:0000313" key="3">
    <source>
        <dbReference type="Proteomes" id="UP000006352"/>
    </source>
</evidence>
<dbReference type="AlphaFoldDB" id="J4HRM1"/>
<dbReference type="HOGENOM" id="CLU_039745_1_0_1"/>
<dbReference type="InterPro" id="IPR058268">
    <property type="entry name" value="DUF7962"/>
</dbReference>
<dbReference type="OrthoDB" id="202840at2759"/>
<dbReference type="Gene3D" id="3.40.30.110">
    <property type="match status" value="2"/>
</dbReference>
<protein>
    <recommendedName>
        <fullName evidence="1">GST N-terminal domain-containing protein</fullName>
    </recommendedName>
</protein>
<evidence type="ECO:0000313" key="2">
    <source>
        <dbReference type="EMBL" id="CCL98447.1"/>
    </source>
</evidence>
<evidence type="ECO:0000259" key="1">
    <source>
        <dbReference type="PROSITE" id="PS50404"/>
    </source>
</evidence>
<dbReference type="InParanoid" id="J4HRM1"/>
<sequence>MSTNPPVVLYHYEASPFAKKVQSLLALKGVPYTRVLVLNIPPRPALSTLLGITYRRVPVLAIGSDIYCDSAAIASALERRFPAAPTLYPFRVGVGKTAPIAEEVVKTDTAVVRALAFWAEGQVFPTVQDHMPYESLPAEWIHDRSGHRGAPIDIPTIVARRDDSKSTVASHLALLEAQLADGREWLLDTTAPGLADIIVHTPFAWARTLSSLADLFDPTVVPRTIAWLDRTSTYLDARRVSAPVISPEDAAHVITSAQAEDIDYTVGFNATDARRLGTERGDAVTVTPRDVGKVPTVGTLVALSSEEIVLETRGEVGVVRCHFPRLGFQIKKAEAKL</sequence>
<proteinExistence type="predicted"/>
<organism evidence="2 3">
    <name type="scientific">Fibroporia radiculosa</name>
    <dbReference type="NCBI Taxonomy" id="599839"/>
    <lineage>
        <taxon>Eukaryota</taxon>
        <taxon>Fungi</taxon>
        <taxon>Dikarya</taxon>
        <taxon>Basidiomycota</taxon>
        <taxon>Agaricomycotina</taxon>
        <taxon>Agaricomycetes</taxon>
        <taxon>Polyporales</taxon>
        <taxon>Fibroporiaceae</taxon>
        <taxon>Fibroporia</taxon>
    </lineage>
</organism>
<accession>J4HRM1</accession>
<dbReference type="CDD" id="cd00299">
    <property type="entry name" value="GST_C_family"/>
    <property type="match status" value="1"/>
</dbReference>
<dbReference type="InterPro" id="IPR036249">
    <property type="entry name" value="Thioredoxin-like_sf"/>
</dbReference>
<dbReference type="STRING" id="599839.J4HRM1"/>
<gene>
    <name evidence="2" type="ORF">FIBRA_00445</name>
</gene>
<dbReference type="InterPro" id="IPR004045">
    <property type="entry name" value="Glutathione_S-Trfase_N"/>
</dbReference>
<dbReference type="CDD" id="cd00570">
    <property type="entry name" value="GST_N_family"/>
    <property type="match status" value="1"/>
</dbReference>
<dbReference type="Pfam" id="PF25907">
    <property type="entry name" value="DUF7962"/>
    <property type="match status" value="1"/>
</dbReference>
<keyword evidence="3" id="KW-1185">Reference proteome</keyword>
<dbReference type="GeneID" id="24093358"/>
<dbReference type="EMBL" id="HE796885">
    <property type="protein sequence ID" value="CCL98447.1"/>
    <property type="molecule type" value="Genomic_DNA"/>
</dbReference>
<feature type="domain" description="GST N-terminal" evidence="1">
    <location>
        <begin position="5"/>
        <end position="85"/>
    </location>
</feature>
<dbReference type="InterPro" id="IPR036282">
    <property type="entry name" value="Glutathione-S-Trfase_C_sf"/>
</dbReference>
<dbReference type="SUPFAM" id="SSF47616">
    <property type="entry name" value="GST C-terminal domain-like"/>
    <property type="match status" value="1"/>
</dbReference>
<dbReference type="RefSeq" id="XP_012177730.1">
    <property type="nucleotide sequence ID" value="XM_012322340.1"/>
</dbReference>
<dbReference type="Proteomes" id="UP000006352">
    <property type="component" value="Unassembled WGS sequence"/>
</dbReference>
<dbReference type="SUPFAM" id="SSF52833">
    <property type="entry name" value="Thioredoxin-like"/>
    <property type="match status" value="1"/>
</dbReference>